<dbReference type="Gene3D" id="1.10.3210.10">
    <property type="entry name" value="Hypothetical protein af1432"/>
    <property type="match status" value="1"/>
</dbReference>
<dbReference type="Gene3D" id="1.25.40.10">
    <property type="entry name" value="Tetratricopeptide repeat domain"/>
    <property type="match status" value="2"/>
</dbReference>
<dbReference type="AlphaFoldDB" id="A0A6C7EIA6"/>
<dbReference type="Pfam" id="PF13487">
    <property type="entry name" value="HD_5"/>
    <property type="match status" value="1"/>
</dbReference>
<evidence type="ECO:0000259" key="2">
    <source>
        <dbReference type="PROSITE" id="PS51832"/>
    </source>
</evidence>
<evidence type="ECO:0000256" key="1">
    <source>
        <dbReference type="PROSITE-ProRule" id="PRU00339"/>
    </source>
</evidence>
<dbReference type="SUPFAM" id="SSF48452">
    <property type="entry name" value="TPR-like"/>
    <property type="match status" value="2"/>
</dbReference>
<dbReference type="InterPro" id="IPR019734">
    <property type="entry name" value="TPR_rpt"/>
</dbReference>
<dbReference type="EMBL" id="AP012057">
    <property type="protein sequence ID" value="BAN03706.1"/>
    <property type="molecule type" value="Genomic_DNA"/>
</dbReference>
<dbReference type="SMART" id="SM00028">
    <property type="entry name" value="TPR"/>
    <property type="match status" value="6"/>
</dbReference>
<sequence length="572" mass="62434">MHDQMTDQGKVRQLLDDAAAQRATDPMAARKLALDARVVARASGLDAEEAEALYQLASICHQHGQTDDAFAMASEAVSLVDDAEPSLTLAWSLHLIGVVHYQASNFAAALEQCLQAIQVYRATGDQINEGKILHTIAAIYQSMGDYDRAITTYENALAINEPLGRRDLDAMVMGNLARIRGRRGEYLPAVSLGRKAVELAREHAPHLVGGLLADLAEAYVGVADHASAALCFAEARADWEYRTAGGAELAPTEQLGVLVSEGRVALRSGQIDEAIAALSAALDLADRTDMRESELEIHDHLATAYKQAGRFTEALEHRERHFALHREIFTDAADLRLRTLQVAHDNQTARHRAEITRLQTTELIATFAADHADADAYHLEAFERLAALAEFRGGNTTKHTDGVGDLAAEIGHAIGQPPEWCERLRLAARLHDIGKVAIADNVLLKPGPLTIEEFDQVKQHTVLGKRLLSGVSTDLFQLAAEAAWTHHEWWDGTGYPNGLSGSSIALSGRIVAIADVFDSLSTRRIYKREWDLEEAVKFVASGSGAQFEPALVDAFVKVMVARNPTLRAEEMY</sequence>
<dbReference type="KEGG" id="aym:YM304_33920"/>
<dbReference type="PROSITE" id="PS51832">
    <property type="entry name" value="HD_GYP"/>
    <property type="match status" value="1"/>
</dbReference>
<dbReference type="PROSITE" id="PS50005">
    <property type="entry name" value="TPR"/>
    <property type="match status" value="1"/>
</dbReference>
<dbReference type="PANTHER" id="PTHR45228">
    <property type="entry name" value="CYCLIC DI-GMP PHOSPHODIESTERASE TM_0186-RELATED"/>
    <property type="match status" value="1"/>
</dbReference>
<gene>
    <name evidence="3" type="ORF">YM304_33920</name>
</gene>
<dbReference type="InterPro" id="IPR037522">
    <property type="entry name" value="HD_GYP_dom"/>
</dbReference>
<keyword evidence="1" id="KW-0802">TPR repeat</keyword>
<dbReference type="PANTHER" id="PTHR45228:SF8">
    <property type="entry name" value="TWO-COMPONENT RESPONSE REGULATOR-RELATED"/>
    <property type="match status" value="1"/>
</dbReference>
<accession>A0A6C7EIA6</accession>
<evidence type="ECO:0000313" key="4">
    <source>
        <dbReference type="Proteomes" id="UP000011863"/>
    </source>
</evidence>
<dbReference type="CDD" id="cd00077">
    <property type="entry name" value="HDc"/>
    <property type="match status" value="1"/>
</dbReference>
<dbReference type="Pfam" id="PF13424">
    <property type="entry name" value="TPR_12"/>
    <property type="match status" value="2"/>
</dbReference>
<dbReference type="SMART" id="SM00471">
    <property type="entry name" value="HDc"/>
    <property type="match status" value="1"/>
</dbReference>
<name>A0A6C7EIA6_ILUCY</name>
<dbReference type="InterPro" id="IPR052020">
    <property type="entry name" value="Cyclic_di-GMP/3'3'-cGAMP_PDE"/>
</dbReference>
<dbReference type="SUPFAM" id="SSF109604">
    <property type="entry name" value="HD-domain/PDEase-like"/>
    <property type="match status" value="1"/>
</dbReference>
<dbReference type="InterPro" id="IPR003607">
    <property type="entry name" value="HD/PDEase_dom"/>
</dbReference>
<keyword evidence="4" id="KW-1185">Reference proteome</keyword>
<proteinExistence type="predicted"/>
<evidence type="ECO:0000313" key="3">
    <source>
        <dbReference type="EMBL" id="BAN03706.1"/>
    </source>
</evidence>
<organism evidence="3 4">
    <name type="scientific">Ilumatobacter coccineus (strain NBRC 103263 / KCTC 29153 / YM16-304)</name>
    <dbReference type="NCBI Taxonomy" id="1313172"/>
    <lineage>
        <taxon>Bacteria</taxon>
        <taxon>Bacillati</taxon>
        <taxon>Actinomycetota</taxon>
        <taxon>Acidimicrobiia</taxon>
        <taxon>Acidimicrobiales</taxon>
        <taxon>Ilumatobacteraceae</taxon>
        <taxon>Ilumatobacter</taxon>
    </lineage>
</organism>
<dbReference type="Proteomes" id="UP000011863">
    <property type="component" value="Chromosome"/>
</dbReference>
<reference evidence="3 4" key="1">
    <citation type="journal article" date="2013" name="Int. J. Syst. Evol. Microbiol.">
        <title>Ilumatobacter nonamiense sp. nov. and Ilumatobacter coccineum sp. nov., isolated from seashore sand.</title>
        <authorList>
            <person name="Matsumoto A."/>
            <person name="Kasai H."/>
            <person name="Matsuo Y."/>
            <person name="Shizuri Y."/>
            <person name="Ichikawa N."/>
            <person name="Fujita N."/>
            <person name="Omura S."/>
            <person name="Takahashi Y."/>
        </authorList>
    </citation>
    <scope>NUCLEOTIDE SEQUENCE [LARGE SCALE GENOMIC DNA]</scope>
    <source>
        <strain evidence="4">NBRC 103263 / KCTC 29153 / YM16-304</strain>
    </source>
</reference>
<feature type="repeat" description="TPR" evidence="1">
    <location>
        <begin position="130"/>
        <end position="163"/>
    </location>
</feature>
<dbReference type="InterPro" id="IPR011990">
    <property type="entry name" value="TPR-like_helical_dom_sf"/>
</dbReference>
<feature type="domain" description="HD-GYP" evidence="2">
    <location>
        <begin position="374"/>
        <end position="571"/>
    </location>
</feature>
<protein>
    <recommendedName>
        <fullName evidence="2">HD-GYP domain-containing protein</fullName>
    </recommendedName>
</protein>